<feature type="compositionally biased region" description="Polar residues" evidence="8">
    <location>
        <begin position="22"/>
        <end position="31"/>
    </location>
</feature>
<keyword evidence="4" id="KW-0238">DNA-binding</keyword>
<feature type="compositionally biased region" description="Basic residues" evidence="8">
    <location>
        <begin position="700"/>
        <end position="709"/>
    </location>
</feature>
<dbReference type="PANTHER" id="PTHR13710:SF105">
    <property type="entry name" value="ATP-DEPENDENT DNA HELICASE Q1"/>
    <property type="match status" value="1"/>
</dbReference>
<organism evidence="11 12">
    <name type="scientific">Ephemerocybe angulata</name>
    <dbReference type="NCBI Taxonomy" id="980116"/>
    <lineage>
        <taxon>Eukaryota</taxon>
        <taxon>Fungi</taxon>
        <taxon>Dikarya</taxon>
        <taxon>Basidiomycota</taxon>
        <taxon>Agaricomycotina</taxon>
        <taxon>Agaricomycetes</taxon>
        <taxon>Agaricomycetidae</taxon>
        <taxon>Agaricales</taxon>
        <taxon>Agaricineae</taxon>
        <taxon>Psathyrellaceae</taxon>
        <taxon>Ephemerocybe</taxon>
    </lineage>
</organism>
<evidence type="ECO:0000256" key="8">
    <source>
        <dbReference type="SAM" id="MobiDB-lite"/>
    </source>
</evidence>
<feature type="domain" description="Helicase ATP-binding" evidence="9">
    <location>
        <begin position="155"/>
        <end position="328"/>
    </location>
</feature>
<dbReference type="SMART" id="SM00487">
    <property type="entry name" value="DEXDc"/>
    <property type="match status" value="1"/>
</dbReference>
<evidence type="ECO:0000256" key="6">
    <source>
        <dbReference type="ARBA" id="ARBA00034617"/>
    </source>
</evidence>
<proteinExistence type="inferred from homology"/>
<comment type="catalytic activity">
    <reaction evidence="6">
        <text>Couples ATP hydrolysis with the unwinding of duplex DNA by translocating in the 3'-5' direction.</text>
        <dbReference type="EC" id="5.6.2.4"/>
    </reaction>
</comment>
<evidence type="ECO:0000313" key="11">
    <source>
        <dbReference type="EMBL" id="KAF6754557.1"/>
    </source>
</evidence>
<dbReference type="InterPro" id="IPR001650">
    <property type="entry name" value="Helicase_C-like"/>
</dbReference>
<dbReference type="SMART" id="SM00490">
    <property type="entry name" value="HELICc"/>
    <property type="match status" value="1"/>
</dbReference>
<dbReference type="GO" id="GO:0005694">
    <property type="term" value="C:chromosome"/>
    <property type="evidence" value="ECO:0007669"/>
    <property type="project" value="TreeGrafter"/>
</dbReference>
<sequence>MFPYTPLVSRNAKKRQLPPAWNENNENTTPRPSKAPRIPYTPTNPIPPFSLLGTPSHNAQDSIPATPTPSTSRTPLAEKKNRPVYRNGYEITKPQTPSYPTYSLGGRRKAFTGGNCSRLEPLAPLDPAVWNQHAQDAGLLSAGQSLRGFQVEAANYVLGRAGDLCVIAPTGAGKSFVWTLPLLAQDRGISLVIVPYTSLGYQGVLRSYGGSMIKSTFLHGKNKHPAMLERLARDGGRQIVYICAEMLESPTMAPVLHSDSFKAQLSAIYIDEAHTAHESSTWRPSYANLYRLRRISGLNHVPMVAISATLPSIYRRSLSGLLGLKPDYHLINLGNLRTELSTIIKHMEHDISSFKEMLFLFQTRYDRNVPSSMPAAIIYTDDIERLMRMFWWFQARLTEYNLPEEWVDVIHAGLSDRHQEQSIKRFKEGATRLWLGTEKIGAGIDFPHVKMVIQYCCRDLTLVQWEQRRGRGGRDGSASVGILFVEKSMAGGDGQPSITSPRNEDPGLLELIHSTSCLEVTASNLLENPNEPPPCLTRCSNSYQWIEVDPAPRLSSTSMRRTSHFTSLTNDQKIDVVKQLKEWRLKLWNDEWKEDWFWYGPENLITNNDLDTIASHIHLISSLDDIQRHTHITHFTEIAPKLLIKAQAIQLAVYGEPEQSDAADSDNDANHIPAAPPPQQPQYTSIQWADDPTTVIPVARRGRPRKNAP</sequence>
<comment type="caution">
    <text evidence="11">The sequence shown here is derived from an EMBL/GenBank/DDBJ whole genome shotgun (WGS) entry which is preliminary data.</text>
</comment>
<evidence type="ECO:0000256" key="4">
    <source>
        <dbReference type="ARBA" id="ARBA00023125"/>
    </source>
</evidence>
<feature type="compositionally biased region" description="Low complexity" evidence="8">
    <location>
        <begin position="62"/>
        <end position="75"/>
    </location>
</feature>
<dbReference type="AlphaFoldDB" id="A0A8H6HYB2"/>
<accession>A0A8H6HYB2</accession>
<keyword evidence="5" id="KW-0413">Isomerase</keyword>
<keyword evidence="11" id="KW-0378">Hydrolase</keyword>
<feature type="compositionally biased region" description="Acidic residues" evidence="8">
    <location>
        <begin position="658"/>
        <end position="667"/>
    </location>
</feature>
<feature type="domain" description="Helicase C-terminal" evidence="10">
    <location>
        <begin position="368"/>
        <end position="537"/>
    </location>
</feature>
<dbReference type="EC" id="5.6.2.4" evidence="7"/>
<keyword evidence="11" id="KW-0347">Helicase</keyword>
<dbReference type="OrthoDB" id="10261556at2759"/>
<reference evidence="11 12" key="1">
    <citation type="submission" date="2020-07" db="EMBL/GenBank/DDBJ databases">
        <title>Comparative genomics of pyrophilous fungi reveals a link between fire events and developmental genes.</title>
        <authorList>
            <consortium name="DOE Joint Genome Institute"/>
            <person name="Steindorff A.S."/>
            <person name="Carver A."/>
            <person name="Calhoun S."/>
            <person name="Stillman K."/>
            <person name="Liu H."/>
            <person name="Lipzen A."/>
            <person name="Pangilinan J."/>
            <person name="Labutti K."/>
            <person name="Bruns T.D."/>
            <person name="Grigoriev I.V."/>
        </authorList>
    </citation>
    <scope>NUCLEOTIDE SEQUENCE [LARGE SCALE GENOMIC DNA]</scope>
    <source>
        <strain evidence="11 12">CBS 144469</strain>
    </source>
</reference>
<evidence type="ECO:0000313" key="12">
    <source>
        <dbReference type="Proteomes" id="UP000521943"/>
    </source>
</evidence>
<evidence type="ECO:0000256" key="1">
    <source>
        <dbReference type="ARBA" id="ARBA00005446"/>
    </source>
</evidence>
<dbReference type="GO" id="GO:0000724">
    <property type="term" value="P:double-strand break repair via homologous recombination"/>
    <property type="evidence" value="ECO:0007669"/>
    <property type="project" value="TreeGrafter"/>
</dbReference>
<dbReference type="InterPro" id="IPR014001">
    <property type="entry name" value="Helicase_ATP-bd"/>
</dbReference>
<dbReference type="InterPro" id="IPR027417">
    <property type="entry name" value="P-loop_NTPase"/>
</dbReference>
<dbReference type="InterPro" id="IPR011545">
    <property type="entry name" value="DEAD/DEAH_box_helicase_dom"/>
</dbReference>
<gene>
    <name evidence="11" type="ORF">DFP72DRAFT_1125260</name>
</gene>
<evidence type="ECO:0000256" key="2">
    <source>
        <dbReference type="ARBA" id="ARBA00022741"/>
    </source>
</evidence>
<dbReference type="Pfam" id="PF00271">
    <property type="entry name" value="Helicase_C"/>
    <property type="match status" value="1"/>
</dbReference>
<evidence type="ECO:0000259" key="10">
    <source>
        <dbReference type="PROSITE" id="PS51194"/>
    </source>
</evidence>
<keyword evidence="2" id="KW-0547">Nucleotide-binding</keyword>
<dbReference type="SUPFAM" id="SSF52540">
    <property type="entry name" value="P-loop containing nucleoside triphosphate hydrolases"/>
    <property type="match status" value="1"/>
</dbReference>
<dbReference type="GO" id="GO:0043138">
    <property type="term" value="F:3'-5' DNA helicase activity"/>
    <property type="evidence" value="ECO:0007669"/>
    <property type="project" value="UniProtKB-EC"/>
</dbReference>
<keyword evidence="12" id="KW-1185">Reference proteome</keyword>
<protein>
    <recommendedName>
        <fullName evidence="7">DNA 3'-5' helicase</fullName>
        <ecNumber evidence="7">5.6.2.4</ecNumber>
    </recommendedName>
</protein>
<evidence type="ECO:0000256" key="3">
    <source>
        <dbReference type="ARBA" id="ARBA00022840"/>
    </source>
</evidence>
<dbReference type="GO" id="GO:0005524">
    <property type="term" value="F:ATP binding"/>
    <property type="evidence" value="ECO:0007669"/>
    <property type="project" value="UniProtKB-KW"/>
</dbReference>
<dbReference type="GO" id="GO:0003677">
    <property type="term" value="F:DNA binding"/>
    <property type="evidence" value="ECO:0007669"/>
    <property type="project" value="UniProtKB-KW"/>
</dbReference>
<evidence type="ECO:0000256" key="7">
    <source>
        <dbReference type="ARBA" id="ARBA00034808"/>
    </source>
</evidence>
<dbReference type="PROSITE" id="PS51194">
    <property type="entry name" value="HELICASE_CTER"/>
    <property type="match status" value="1"/>
</dbReference>
<dbReference type="GO" id="GO:0005737">
    <property type="term" value="C:cytoplasm"/>
    <property type="evidence" value="ECO:0007669"/>
    <property type="project" value="TreeGrafter"/>
</dbReference>
<comment type="similarity">
    <text evidence="1">Belongs to the helicase family. RecQ subfamily.</text>
</comment>
<evidence type="ECO:0000256" key="5">
    <source>
        <dbReference type="ARBA" id="ARBA00023235"/>
    </source>
</evidence>
<dbReference type="GO" id="GO:0009378">
    <property type="term" value="F:four-way junction helicase activity"/>
    <property type="evidence" value="ECO:0007669"/>
    <property type="project" value="TreeGrafter"/>
</dbReference>
<keyword evidence="3" id="KW-0067">ATP-binding</keyword>
<name>A0A8H6HYB2_9AGAR</name>
<dbReference type="PANTHER" id="PTHR13710">
    <property type="entry name" value="DNA HELICASE RECQ FAMILY MEMBER"/>
    <property type="match status" value="1"/>
</dbReference>
<dbReference type="Pfam" id="PF00270">
    <property type="entry name" value="DEAD"/>
    <property type="match status" value="1"/>
</dbReference>
<feature type="region of interest" description="Disordered" evidence="8">
    <location>
        <begin position="1"/>
        <end position="79"/>
    </location>
</feature>
<dbReference type="Proteomes" id="UP000521943">
    <property type="component" value="Unassembled WGS sequence"/>
</dbReference>
<feature type="region of interest" description="Disordered" evidence="8">
    <location>
        <begin position="655"/>
        <end position="709"/>
    </location>
</feature>
<dbReference type="Gene3D" id="3.40.50.300">
    <property type="entry name" value="P-loop containing nucleotide triphosphate hydrolases"/>
    <property type="match status" value="2"/>
</dbReference>
<evidence type="ECO:0000259" key="9">
    <source>
        <dbReference type="PROSITE" id="PS51192"/>
    </source>
</evidence>
<dbReference type="PROSITE" id="PS51192">
    <property type="entry name" value="HELICASE_ATP_BIND_1"/>
    <property type="match status" value="1"/>
</dbReference>
<dbReference type="EMBL" id="JACGCI010000034">
    <property type="protein sequence ID" value="KAF6754557.1"/>
    <property type="molecule type" value="Genomic_DNA"/>
</dbReference>